<dbReference type="Pfam" id="PF09618">
    <property type="entry name" value="Cas_Csy4"/>
    <property type="match status" value="1"/>
</dbReference>
<reference evidence="1 3" key="1">
    <citation type="submission" date="2017-09" db="EMBL/GenBank/DDBJ databases">
        <title>FDA dAtabase for Regulatory Grade micrObial Sequences (FDA-ARGOS): Supporting development and validation of Infectious Disease Dx tests.</title>
        <authorList>
            <person name="Minogue T."/>
            <person name="Wolcott M."/>
            <person name="Wasieloski L."/>
            <person name="Aguilar W."/>
            <person name="Moore D."/>
            <person name="Tallon L."/>
            <person name="Sadzewicz L."/>
            <person name="Ott S."/>
            <person name="Zhao X."/>
            <person name="Nagaraj S."/>
            <person name="Vavikolanu K."/>
            <person name="Aluvathingal J."/>
            <person name="Nadendla S."/>
            <person name="Sichtig H."/>
        </authorList>
    </citation>
    <scope>NUCLEOTIDE SEQUENCE [LARGE SCALE GENOMIC DNA]</scope>
    <source>
        <strain evidence="1 3">FDAARGOS_392</strain>
    </source>
</reference>
<dbReference type="Proteomes" id="UP000217979">
    <property type="component" value="Chromosome"/>
</dbReference>
<dbReference type="InterPro" id="IPR042564">
    <property type="entry name" value="CRISPR-Cas6/Csy4_sf"/>
</dbReference>
<dbReference type="Gene3D" id="3.30.70.2540">
    <property type="entry name" value="CRISPR-associated endoribonuclease Cas6/Csy4"/>
    <property type="match status" value="1"/>
</dbReference>
<evidence type="ECO:0000313" key="1">
    <source>
        <dbReference type="EMBL" id="ATF93845.1"/>
    </source>
</evidence>
<dbReference type="GO" id="GO:0043571">
    <property type="term" value="P:maintenance of CRISPR repeat elements"/>
    <property type="evidence" value="ECO:0007669"/>
    <property type="project" value="InterPro"/>
</dbReference>
<evidence type="ECO:0000313" key="2">
    <source>
        <dbReference type="EMBL" id="SQA96993.1"/>
    </source>
</evidence>
<sequence>MDSYQDIRVLPDPEFKSTMLLSALFAKLHRALAARETGDIGVSFPGHSKTPGEVLRLHGERAALEALEATGWRAGLNDYCFSSGVQAVPEVKGWRCVSRVQVKSSADRLLRRSVRKGWITEEEAQMRILNQQDQSSDLPFIQMKSLSSKQAFRLFILHGELLPSPVEGKFSLYGLSAKATIPWF</sequence>
<dbReference type="InterPro" id="IPR013396">
    <property type="entry name" value="CRISPR-assoc_prot_Csy4"/>
</dbReference>
<reference evidence="2 4" key="2">
    <citation type="submission" date="2018-06" db="EMBL/GenBank/DDBJ databases">
        <authorList>
            <consortium name="Pathogen Informatics"/>
            <person name="Doyle S."/>
        </authorList>
    </citation>
    <scope>NUCLEOTIDE SEQUENCE [LARGE SCALE GENOMIC DNA]</scope>
    <source>
        <strain evidence="2 4">NCTC12120</strain>
    </source>
</reference>
<dbReference type="NCBIfam" id="TIGR02563">
    <property type="entry name" value="cas_Csy4"/>
    <property type="match status" value="1"/>
</dbReference>
<evidence type="ECO:0000313" key="4">
    <source>
        <dbReference type="Proteomes" id="UP000251197"/>
    </source>
</evidence>
<gene>
    <name evidence="1" type="primary">cas6f</name>
    <name evidence="1" type="ORF">CO704_17930</name>
    <name evidence="2" type="ORF">NCTC12120_00801</name>
</gene>
<accession>A0A291E192</accession>
<dbReference type="RefSeq" id="WP_061275479.1">
    <property type="nucleotide sequence ID" value="NZ_CP023525.1"/>
</dbReference>
<dbReference type="CDD" id="cd09739">
    <property type="entry name" value="Cas6_I-F"/>
    <property type="match status" value="1"/>
</dbReference>
<proteinExistence type="predicted"/>
<dbReference type="EMBL" id="CP023525">
    <property type="protein sequence ID" value="ATF93845.1"/>
    <property type="molecule type" value="Genomic_DNA"/>
</dbReference>
<dbReference type="AlphaFoldDB" id="A0A291E192"/>
<dbReference type="Proteomes" id="UP000251197">
    <property type="component" value="Unassembled WGS sequence"/>
</dbReference>
<protein>
    <submittedName>
        <fullName evidence="2">CRISPR-associated protein Cas6/Csy4, subtype I-F/YPEST</fullName>
    </submittedName>
    <submittedName>
        <fullName evidence="1">Type I-F CRISPR-associated endoribonuclease Cas6/Csy4</fullName>
    </submittedName>
</protein>
<name>A0A291E192_9ENTR</name>
<dbReference type="GO" id="GO:0004519">
    <property type="term" value="F:endonuclease activity"/>
    <property type="evidence" value="ECO:0007669"/>
    <property type="project" value="InterPro"/>
</dbReference>
<evidence type="ECO:0000313" key="3">
    <source>
        <dbReference type="Proteomes" id="UP000217979"/>
    </source>
</evidence>
<organism evidence="1 3">
    <name type="scientific">Cedecea neteri</name>
    <dbReference type="NCBI Taxonomy" id="158822"/>
    <lineage>
        <taxon>Bacteria</taxon>
        <taxon>Pseudomonadati</taxon>
        <taxon>Pseudomonadota</taxon>
        <taxon>Gammaproteobacteria</taxon>
        <taxon>Enterobacterales</taxon>
        <taxon>Enterobacteriaceae</taxon>
        <taxon>Cedecea</taxon>
    </lineage>
</organism>
<dbReference type="EMBL" id="UAVU01000003">
    <property type="protein sequence ID" value="SQA96993.1"/>
    <property type="molecule type" value="Genomic_DNA"/>
</dbReference>